<protein>
    <recommendedName>
        <fullName evidence="9">Glycosyltransferase 2-like domain-containing protein</fullName>
    </recommendedName>
</protein>
<dbReference type="RefSeq" id="WP_058510138.1">
    <property type="nucleotide sequence ID" value="NZ_LNYY01000019.1"/>
</dbReference>
<dbReference type="GO" id="GO:0016757">
    <property type="term" value="F:glycosyltransferase activity"/>
    <property type="evidence" value="ECO:0007669"/>
    <property type="project" value="UniProtKB-KW"/>
</dbReference>
<organism evidence="10 11">
    <name type="scientific">Legionella steelei</name>
    <dbReference type="NCBI Taxonomy" id="947033"/>
    <lineage>
        <taxon>Bacteria</taxon>
        <taxon>Pseudomonadati</taxon>
        <taxon>Pseudomonadota</taxon>
        <taxon>Gammaproteobacteria</taxon>
        <taxon>Legionellales</taxon>
        <taxon>Legionellaceae</taxon>
        <taxon>Legionella</taxon>
    </lineage>
</organism>
<evidence type="ECO:0000256" key="8">
    <source>
        <dbReference type="SAM" id="Phobius"/>
    </source>
</evidence>
<comment type="caution">
    <text evidence="10">The sequence shown here is derived from an EMBL/GenBank/DDBJ whole genome shotgun (WGS) entry which is preliminary data.</text>
</comment>
<dbReference type="PANTHER" id="PTHR43867:SF2">
    <property type="entry name" value="CELLULOSE SYNTHASE CATALYTIC SUBUNIT A [UDP-FORMING]"/>
    <property type="match status" value="1"/>
</dbReference>
<feature type="transmembrane region" description="Helical" evidence="8">
    <location>
        <begin position="373"/>
        <end position="397"/>
    </location>
</feature>
<evidence type="ECO:0000256" key="2">
    <source>
        <dbReference type="ARBA" id="ARBA00004881"/>
    </source>
</evidence>
<dbReference type="GO" id="GO:0016020">
    <property type="term" value="C:membrane"/>
    <property type="evidence" value="ECO:0007669"/>
    <property type="project" value="UniProtKB-SubCell"/>
</dbReference>
<evidence type="ECO:0000256" key="4">
    <source>
        <dbReference type="ARBA" id="ARBA00022679"/>
    </source>
</evidence>
<dbReference type="EMBL" id="LNYY01000019">
    <property type="protein sequence ID" value="KTD68012.1"/>
    <property type="molecule type" value="Genomic_DNA"/>
</dbReference>
<evidence type="ECO:0000256" key="6">
    <source>
        <dbReference type="ARBA" id="ARBA00022989"/>
    </source>
</evidence>
<comment type="pathway">
    <text evidence="2">Glycan metabolism.</text>
</comment>
<feature type="transmembrane region" description="Helical" evidence="8">
    <location>
        <begin position="337"/>
        <end position="367"/>
    </location>
</feature>
<keyword evidence="4" id="KW-0808">Transferase</keyword>
<dbReference type="OrthoDB" id="276604at2"/>
<dbReference type="PANTHER" id="PTHR43867">
    <property type="entry name" value="CELLULOSE SYNTHASE CATALYTIC SUBUNIT A [UDP-FORMING]"/>
    <property type="match status" value="1"/>
</dbReference>
<evidence type="ECO:0000256" key="5">
    <source>
        <dbReference type="ARBA" id="ARBA00022692"/>
    </source>
</evidence>
<keyword evidence="3" id="KW-0328">Glycosyltransferase</keyword>
<dbReference type="SUPFAM" id="SSF53448">
    <property type="entry name" value="Nucleotide-diphospho-sugar transferases"/>
    <property type="match status" value="1"/>
</dbReference>
<dbReference type="Gene3D" id="3.90.550.10">
    <property type="entry name" value="Spore Coat Polysaccharide Biosynthesis Protein SpsA, Chain A"/>
    <property type="match status" value="1"/>
</dbReference>
<dbReference type="Pfam" id="PF13632">
    <property type="entry name" value="Glyco_trans_2_3"/>
    <property type="match status" value="1"/>
</dbReference>
<dbReference type="InterPro" id="IPR001173">
    <property type="entry name" value="Glyco_trans_2-like"/>
</dbReference>
<dbReference type="AlphaFoldDB" id="A0A0W0ZF70"/>
<feature type="transmembrane region" description="Helical" evidence="8">
    <location>
        <begin position="6"/>
        <end position="31"/>
    </location>
</feature>
<evidence type="ECO:0000256" key="3">
    <source>
        <dbReference type="ARBA" id="ARBA00022676"/>
    </source>
</evidence>
<evidence type="ECO:0000313" key="10">
    <source>
        <dbReference type="EMBL" id="KTD68012.1"/>
    </source>
</evidence>
<evidence type="ECO:0000256" key="1">
    <source>
        <dbReference type="ARBA" id="ARBA00004141"/>
    </source>
</evidence>
<comment type="subcellular location">
    <subcellularLocation>
        <location evidence="1">Membrane</location>
        <topology evidence="1">Multi-pass membrane protein</topology>
    </subcellularLocation>
</comment>
<feature type="transmembrane region" description="Helical" evidence="8">
    <location>
        <begin position="418"/>
        <end position="444"/>
    </location>
</feature>
<name>A0A0W0ZF70_9GAMM</name>
<keyword evidence="5 8" id="KW-0812">Transmembrane</keyword>
<sequence>MAEPYFIALTTLYAFAQIIYSLSFLVDLYLYSRPVNWVDTKETIDPREDEFPFIVLFYPVLKEPEGTMYTTMKSFEKLYYPKDRYRIIAIPNSNDFETIEKLRDLQKTFVFLEIMEVPPTDDPSWQIVWDNWSANEKAYWWHLGKHAGVTNLPPKKTRQLIYAFYHIAQQFDGKEDFLVNYVDADTCLPIDHFLDAAVGIRHYDVLQATNIAGNLNQTWPSSFHAFDHMLWDGLKYPHLSANGKHPYWVLGKALYYKASDLLNLGGFHPWMAIEDPEVGMRFWMNGKKLGIIEKPVIEEVPLTFMGGVTQRKRWICGFFQSLTEPLSRLGMSRRQKILAWMNFLPCLCLWFNIIGLPTGVWALLAWIHNRNIFPMWLIILSIINIAACIIQQSFLYYKTWKRTSLVLDNLSSRIWYMFRVNPIFAMFWWFFWLVPITIGFSMYLGEGGLVWIRTTKTNANTSLFKKKVVDWFKKRK</sequence>
<evidence type="ECO:0000259" key="9">
    <source>
        <dbReference type="Pfam" id="PF13632"/>
    </source>
</evidence>
<accession>A0A0W0ZF70</accession>
<keyword evidence="7 8" id="KW-0472">Membrane</keyword>
<feature type="domain" description="Glycosyltransferase 2-like" evidence="9">
    <location>
        <begin position="179"/>
        <end position="386"/>
    </location>
</feature>
<gene>
    <name evidence="10" type="ORF">Lste_1170</name>
</gene>
<dbReference type="PATRIC" id="fig|947033.5.peg.1250"/>
<proteinExistence type="predicted"/>
<reference evidence="10 11" key="1">
    <citation type="submission" date="2015-11" db="EMBL/GenBank/DDBJ databases">
        <title>Genomic analysis of 38 Legionella species identifies large and diverse effector repertoires.</title>
        <authorList>
            <person name="Burstein D."/>
            <person name="Amaro F."/>
            <person name="Zusman T."/>
            <person name="Lifshitz Z."/>
            <person name="Cohen O."/>
            <person name="Gilbert J.A."/>
            <person name="Pupko T."/>
            <person name="Shuman H.A."/>
            <person name="Segal G."/>
        </authorList>
    </citation>
    <scope>NUCLEOTIDE SEQUENCE [LARGE SCALE GENOMIC DNA]</scope>
    <source>
        <strain evidence="10 11">IMVS3376</strain>
    </source>
</reference>
<keyword evidence="6 8" id="KW-1133">Transmembrane helix</keyword>
<evidence type="ECO:0000256" key="7">
    <source>
        <dbReference type="ARBA" id="ARBA00023136"/>
    </source>
</evidence>
<keyword evidence="11" id="KW-1185">Reference proteome</keyword>
<evidence type="ECO:0000313" key="11">
    <source>
        <dbReference type="Proteomes" id="UP000054926"/>
    </source>
</evidence>
<dbReference type="InterPro" id="IPR029044">
    <property type="entry name" value="Nucleotide-diphossugar_trans"/>
</dbReference>
<dbReference type="Proteomes" id="UP000054926">
    <property type="component" value="Unassembled WGS sequence"/>
</dbReference>
<dbReference type="InterPro" id="IPR050321">
    <property type="entry name" value="Glycosyltr_2/OpgH_subfam"/>
</dbReference>
<dbReference type="STRING" id="947033.Lste_1170"/>